<keyword evidence="5" id="KW-1185">Reference proteome</keyword>
<gene>
    <name evidence="4" type="ORF">L210DRAFT_3630245</name>
</gene>
<feature type="transmembrane region" description="Helical" evidence="2">
    <location>
        <begin position="180"/>
        <end position="200"/>
    </location>
</feature>
<evidence type="ECO:0000313" key="5">
    <source>
        <dbReference type="Proteomes" id="UP001194468"/>
    </source>
</evidence>
<sequence length="201" mass="21229">MAPWQSSCHKRTWSTPSFLILTLVFSLLSSVHAQYFVVDQPSASASWANGSPYPFKWTKGLLDGVNAFDVELSRLQEDGLILLAKNVPATYTTLNILLQDVPAGDDYFIVCFNSSNSIIYSVSSRFTIATSSSGQSNPKPDPSVPTVTASGPPNPLNGFASTLGPSANSGNSLTSPNTRALGLGGIVVLSATLLGGVMTLW</sequence>
<keyword evidence="3" id="KW-0732">Signal</keyword>
<evidence type="ECO:0000256" key="3">
    <source>
        <dbReference type="SAM" id="SignalP"/>
    </source>
</evidence>
<feature type="signal peptide" evidence="3">
    <location>
        <begin position="1"/>
        <end position="33"/>
    </location>
</feature>
<evidence type="ECO:0000256" key="2">
    <source>
        <dbReference type="SAM" id="Phobius"/>
    </source>
</evidence>
<feature type="chain" id="PRO_5042018022" description="Hesp-379-like protein" evidence="3">
    <location>
        <begin position="34"/>
        <end position="201"/>
    </location>
</feature>
<dbReference type="AlphaFoldDB" id="A0AAD4BWP5"/>
<organism evidence="4 5">
    <name type="scientific">Boletus edulis BED1</name>
    <dbReference type="NCBI Taxonomy" id="1328754"/>
    <lineage>
        <taxon>Eukaryota</taxon>
        <taxon>Fungi</taxon>
        <taxon>Dikarya</taxon>
        <taxon>Basidiomycota</taxon>
        <taxon>Agaricomycotina</taxon>
        <taxon>Agaricomycetes</taxon>
        <taxon>Agaricomycetidae</taxon>
        <taxon>Boletales</taxon>
        <taxon>Boletineae</taxon>
        <taxon>Boletaceae</taxon>
        <taxon>Boletoideae</taxon>
        <taxon>Boletus</taxon>
    </lineage>
</organism>
<proteinExistence type="predicted"/>
<reference evidence="4" key="2">
    <citation type="journal article" date="2020" name="Nat. Commun.">
        <title>Large-scale genome sequencing of mycorrhizal fungi provides insights into the early evolution of symbiotic traits.</title>
        <authorList>
            <person name="Miyauchi S."/>
            <person name="Kiss E."/>
            <person name="Kuo A."/>
            <person name="Drula E."/>
            <person name="Kohler A."/>
            <person name="Sanchez-Garcia M."/>
            <person name="Morin E."/>
            <person name="Andreopoulos B."/>
            <person name="Barry K.W."/>
            <person name="Bonito G."/>
            <person name="Buee M."/>
            <person name="Carver A."/>
            <person name="Chen C."/>
            <person name="Cichocki N."/>
            <person name="Clum A."/>
            <person name="Culley D."/>
            <person name="Crous P.W."/>
            <person name="Fauchery L."/>
            <person name="Girlanda M."/>
            <person name="Hayes R.D."/>
            <person name="Keri Z."/>
            <person name="LaButti K."/>
            <person name="Lipzen A."/>
            <person name="Lombard V."/>
            <person name="Magnuson J."/>
            <person name="Maillard F."/>
            <person name="Murat C."/>
            <person name="Nolan M."/>
            <person name="Ohm R.A."/>
            <person name="Pangilinan J."/>
            <person name="Pereira M.F."/>
            <person name="Perotto S."/>
            <person name="Peter M."/>
            <person name="Pfister S."/>
            <person name="Riley R."/>
            <person name="Sitrit Y."/>
            <person name="Stielow J.B."/>
            <person name="Szollosi G."/>
            <person name="Zifcakova L."/>
            <person name="Stursova M."/>
            <person name="Spatafora J.W."/>
            <person name="Tedersoo L."/>
            <person name="Vaario L.M."/>
            <person name="Yamada A."/>
            <person name="Yan M."/>
            <person name="Wang P."/>
            <person name="Xu J."/>
            <person name="Bruns T."/>
            <person name="Baldrian P."/>
            <person name="Vilgalys R."/>
            <person name="Dunand C."/>
            <person name="Henrissat B."/>
            <person name="Grigoriev I.V."/>
            <person name="Hibbett D."/>
            <person name="Nagy L.G."/>
            <person name="Martin F.M."/>
        </authorList>
    </citation>
    <scope>NUCLEOTIDE SEQUENCE</scope>
    <source>
        <strain evidence="4">BED1</strain>
    </source>
</reference>
<dbReference type="Proteomes" id="UP001194468">
    <property type="component" value="Unassembled WGS sequence"/>
</dbReference>
<dbReference type="EMBL" id="WHUW01000010">
    <property type="protein sequence ID" value="KAF8441665.1"/>
    <property type="molecule type" value="Genomic_DNA"/>
</dbReference>
<keyword evidence="2" id="KW-0472">Membrane</keyword>
<keyword evidence="2" id="KW-0812">Transmembrane</keyword>
<accession>A0AAD4BWP5</accession>
<keyword evidence="2" id="KW-1133">Transmembrane helix</keyword>
<evidence type="ECO:0008006" key="6">
    <source>
        <dbReference type="Google" id="ProtNLM"/>
    </source>
</evidence>
<feature type="region of interest" description="Disordered" evidence="1">
    <location>
        <begin position="131"/>
        <end position="162"/>
    </location>
</feature>
<evidence type="ECO:0000313" key="4">
    <source>
        <dbReference type="EMBL" id="KAF8441665.1"/>
    </source>
</evidence>
<protein>
    <recommendedName>
        <fullName evidence="6">Hesp-379-like protein</fullName>
    </recommendedName>
</protein>
<reference evidence="4" key="1">
    <citation type="submission" date="2019-10" db="EMBL/GenBank/DDBJ databases">
        <authorList>
            <consortium name="DOE Joint Genome Institute"/>
            <person name="Kuo A."/>
            <person name="Miyauchi S."/>
            <person name="Kiss E."/>
            <person name="Drula E."/>
            <person name="Kohler A."/>
            <person name="Sanchez-Garcia M."/>
            <person name="Andreopoulos B."/>
            <person name="Barry K.W."/>
            <person name="Bonito G."/>
            <person name="Buee M."/>
            <person name="Carver A."/>
            <person name="Chen C."/>
            <person name="Cichocki N."/>
            <person name="Clum A."/>
            <person name="Culley D."/>
            <person name="Crous P.W."/>
            <person name="Fauchery L."/>
            <person name="Girlanda M."/>
            <person name="Hayes R."/>
            <person name="Keri Z."/>
            <person name="LaButti K."/>
            <person name="Lipzen A."/>
            <person name="Lombard V."/>
            <person name="Magnuson J."/>
            <person name="Maillard F."/>
            <person name="Morin E."/>
            <person name="Murat C."/>
            <person name="Nolan M."/>
            <person name="Ohm R."/>
            <person name="Pangilinan J."/>
            <person name="Pereira M."/>
            <person name="Perotto S."/>
            <person name="Peter M."/>
            <person name="Riley R."/>
            <person name="Sitrit Y."/>
            <person name="Stielow B."/>
            <person name="Szollosi G."/>
            <person name="Zifcakova L."/>
            <person name="Stursova M."/>
            <person name="Spatafora J.W."/>
            <person name="Tedersoo L."/>
            <person name="Vaario L.-M."/>
            <person name="Yamada A."/>
            <person name="Yan M."/>
            <person name="Wang P."/>
            <person name="Xu J."/>
            <person name="Bruns T."/>
            <person name="Baldrian P."/>
            <person name="Vilgalys R."/>
            <person name="Henrissat B."/>
            <person name="Grigoriev I.V."/>
            <person name="Hibbett D."/>
            <person name="Nagy L.G."/>
            <person name="Martin F.M."/>
        </authorList>
    </citation>
    <scope>NUCLEOTIDE SEQUENCE</scope>
    <source>
        <strain evidence="4">BED1</strain>
    </source>
</reference>
<comment type="caution">
    <text evidence="4">The sequence shown here is derived from an EMBL/GenBank/DDBJ whole genome shotgun (WGS) entry which is preliminary data.</text>
</comment>
<evidence type="ECO:0000256" key="1">
    <source>
        <dbReference type="SAM" id="MobiDB-lite"/>
    </source>
</evidence>
<name>A0AAD4BWP5_BOLED</name>